<feature type="domain" description="Sulfatase-modifying factor enzyme-like" evidence="2">
    <location>
        <begin position="60"/>
        <end position="366"/>
    </location>
</feature>
<dbReference type="PROSITE" id="PS51257">
    <property type="entry name" value="PROKAR_LIPOPROTEIN"/>
    <property type="match status" value="1"/>
</dbReference>
<dbReference type="InterPro" id="IPR005532">
    <property type="entry name" value="SUMF_dom"/>
</dbReference>
<protein>
    <submittedName>
        <fullName evidence="3">Formylglycine-generating enzyme required for sulfatase activity</fullName>
    </submittedName>
</protein>
<name>A0A368UTT7_9BACT</name>
<dbReference type="InterPro" id="IPR016187">
    <property type="entry name" value="CTDL_fold"/>
</dbReference>
<comment type="caution">
    <text evidence="3">The sequence shown here is derived from an EMBL/GenBank/DDBJ whole genome shotgun (WGS) entry which is preliminary data.</text>
</comment>
<proteinExistence type="predicted"/>
<dbReference type="InterPro" id="IPR042095">
    <property type="entry name" value="SUMF_sf"/>
</dbReference>
<dbReference type="PANTHER" id="PTHR23150:SF19">
    <property type="entry name" value="FORMYLGLYCINE-GENERATING ENZYME"/>
    <property type="match status" value="1"/>
</dbReference>
<evidence type="ECO:0000313" key="4">
    <source>
        <dbReference type="Proteomes" id="UP000252733"/>
    </source>
</evidence>
<organism evidence="3 4">
    <name type="scientific">Marinilabilia salmonicolor</name>
    <dbReference type="NCBI Taxonomy" id="989"/>
    <lineage>
        <taxon>Bacteria</taxon>
        <taxon>Pseudomonadati</taxon>
        <taxon>Bacteroidota</taxon>
        <taxon>Bacteroidia</taxon>
        <taxon>Marinilabiliales</taxon>
        <taxon>Marinilabiliaceae</taxon>
        <taxon>Marinilabilia</taxon>
    </lineage>
</organism>
<dbReference type="InterPro" id="IPR051043">
    <property type="entry name" value="Sulfatase_Mod_Factor_Kinase"/>
</dbReference>
<evidence type="ECO:0000313" key="3">
    <source>
        <dbReference type="EMBL" id="RCW30804.1"/>
    </source>
</evidence>
<dbReference type="Proteomes" id="UP000252733">
    <property type="component" value="Unassembled WGS sequence"/>
</dbReference>
<evidence type="ECO:0000256" key="1">
    <source>
        <dbReference type="SAM" id="SignalP"/>
    </source>
</evidence>
<dbReference type="EMBL" id="QPIZ01000020">
    <property type="protein sequence ID" value="RCW30804.1"/>
    <property type="molecule type" value="Genomic_DNA"/>
</dbReference>
<dbReference type="Gene3D" id="3.90.1580.10">
    <property type="entry name" value="paralog of FGE (formylglycine-generating enzyme)"/>
    <property type="match status" value="1"/>
</dbReference>
<reference evidence="3 4" key="1">
    <citation type="submission" date="2018-07" db="EMBL/GenBank/DDBJ databases">
        <title>Freshwater and sediment microbial communities from various areas in North America, analyzing microbe dynamics in response to fracking.</title>
        <authorList>
            <person name="Lamendella R."/>
        </authorList>
    </citation>
    <scope>NUCLEOTIDE SEQUENCE [LARGE SCALE GENOMIC DNA]</scope>
    <source>
        <strain evidence="3 4">160A</strain>
    </source>
</reference>
<accession>A0A368UTT7</accession>
<dbReference type="GO" id="GO:0120147">
    <property type="term" value="F:formylglycine-generating oxidase activity"/>
    <property type="evidence" value="ECO:0007669"/>
    <property type="project" value="TreeGrafter"/>
</dbReference>
<gene>
    <name evidence="3" type="ORF">DFO77_12022</name>
</gene>
<dbReference type="RefSeq" id="WP_258861638.1">
    <property type="nucleotide sequence ID" value="NZ_QPIZ01000020.1"/>
</dbReference>
<feature type="chain" id="PRO_5016661569" evidence="1">
    <location>
        <begin position="24"/>
        <end position="368"/>
    </location>
</feature>
<keyword evidence="1" id="KW-0732">Signal</keyword>
<feature type="signal peptide" evidence="1">
    <location>
        <begin position="1"/>
        <end position="23"/>
    </location>
</feature>
<dbReference type="SUPFAM" id="SSF56436">
    <property type="entry name" value="C-type lectin-like"/>
    <property type="match status" value="1"/>
</dbReference>
<dbReference type="AlphaFoldDB" id="A0A368UTT7"/>
<keyword evidence="4" id="KW-1185">Reference proteome</keyword>
<dbReference type="PANTHER" id="PTHR23150">
    <property type="entry name" value="SULFATASE MODIFYING FACTOR 1, 2"/>
    <property type="match status" value="1"/>
</dbReference>
<sequence>MRKASFFFLPVMFLLLFSCTSKPGKQTAEHCLPSDFPDRFSGQVNEQSDDGGIRDSSHREEMVLIPGGVFDMGAREKQFSKLDEFPVHKVKIDSFLMDKYPVTNAQFSEFVASTGYVTTAEQAPEWEELKKQLPPWTPKPPDSVLVPASLVFHSPDTRVSLNNHQSWWGWVPGADWKHPQGPGSSIEGKDDYPVVHVSWYDAQAYVKWAGKRLPTEAEWEYAARGGHNTFVYPWGNELVSAEKANFWQGTFPYSNNGDDGFLSASPVGSFSPNGYGLYDMAGNVWEWTSDWYHAKYYDALARKGIADNPKGPLVSSDPADPGVPKKSIRGGSFLCNDSYCAGYRASARMKSTPDSGMMHLGFRCVKDL</sequence>
<dbReference type="Pfam" id="PF03781">
    <property type="entry name" value="FGE-sulfatase"/>
    <property type="match status" value="1"/>
</dbReference>
<evidence type="ECO:0000259" key="2">
    <source>
        <dbReference type="Pfam" id="PF03781"/>
    </source>
</evidence>